<dbReference type="Pfam" id="PF00089">
    <property type="entry name" value="Trypsin"/>
    <property type="match status" value="1"/>
</dbReference>
<evidence type="ECO:0000256" key="2">
    <source>
        <dbReference type="ARBA" id="ARBA00022525"/>
    </source>
</evidence>
<dbReference type="Gene3D" id="2.40.10.10">
    <property type="entry name" value="Trypsin-like serine proteases"/>
    <property type="match status" value="1"/>
</dbReference>
<dbReference type="AlphaFoldDB" id="A0A6J2KJV7"/>
<evidence type="ECO:0000256" key="3">
    <source>
        <dbReference type="ARBA" id="ARBA00022670"/>
    </source>
</evidence>
<dbReference type="GeneID" id="114252318"/>
<sequence>CQPAYSVQNRKITLWNKQICAGGVPGKDSCKGDSGGPLMYENGRQYEVVGVVSFGPTPCGLPDIPGVYTKVYEYLDWIRSTVKS</sequence>
<feature type="non-terminal residue" evidence="9">
    <location>
        <position position="1"/>
    </location>
</feature>
<dbReference type="PROSITE" id="PS00135">
    <property type="entry name" value="TRYPSIN_SER"/>
    <property type="match status" value="1"/>
</dbReference>
<dbReference type="RefSeq" id="XP_028042611.1">
    <property type="nucleotide sequence ID" value="XM_028186810.1"/>
</dbReference>
<evidence type="ECO:0000256" key="6">
    <source>
        <dbReference type="ARBA" id="ARBA00023157"/>
    </source>
</evidence>
<dbReference type="PANTHER" id="PTHR24264:SF15">
    <property type="entry name" value="RIKEN CDNA 2210010C04 GENE"/>
    <property type="match status" value="1"/>
</dbReference>
<dbReference type="InterPro" id="IPR033116">
    <property type="entry name" value="TRYPSIN_SER"/>
</dbReference>
<dbReference type="InterPro" id="IPR001254">
    <property type="entry name" value="Trypsin_dom"/>
</dbReference>
<gene>
    <name evidence="9" type="primary">LOC114252318</name>
</gene>
<keyword evidence="5" id="KW-0720">Serine protease</keyword>
<dbReference type="GO" id="GO:0005615">
    <property type="term" value="C:extracellular space"/>
    <property type="evidence" value="ECO:0007669"/>
    <property type="project" value="TreeGrafter"/>
</dbReference>
<dbReference type="GO" id="GO:0004252">
    <property type="term" value="F:serine-type endopeptidase activity"/>
    <property type="evidence" value="ECO:0007669"/>
    <property type="project" value="InterPro"/>
</dbReference>
<accession>A0A6J2KJV7</accession>
<keyword evidence="6" id="KW-1015">Disulfide bond</keyword>
<dbReference type="InterPro" id="IPR043504">
    <property type="entry name" value="Peptidase_S1_PA_chymotrypsin"/>
</dbReference>
<evidence type="ECO:0000259" key="7">
    <source>
        <dbReference type="PROSITE" id="PS50240"/>
    </source>
</evidence>
<keyword evidence="4" id="KW-0378">Hydrolase</keyword>
<evidence type="ECO:0000313" key="9">
    <source>
        <dbReference type="RefSeq" id="XP_028042611.1"/>
    </source>
</evidence>
<feature type="domain" description="Peptidase S1" evidence="7">
    <location>
        <begin position="1"/>
        <end position="83"/>
    </location>
</feature>
<keyword evidence="3" id="KW-0645">Protease</keyword>
<dbReference type="PANTHER" id="PTHR24264">
    <property type="entry name" value="TRYPSIN-RELATED"/>
    <property type="match status" value="1"/>
</dbReference>
<proteinExistence type="predicted"/>
<evidence type="ECO:0000256" key="1">
    <source>
        <dbReference type="ARBA" id="ARBA00004613"/>
    </source>
</evidence>
<dbReference type="OrthoDB" id="9981647at2759"/>
<keyword evidence="2" id="KW-0964">Secreted</keyword>
<comment type="subcellular location">
    <subcellularLocation>
        <location evidence="1">Secreted</location>
    </subcellularLocation>
</comment>
<dbReference type="PROSITE" id="PS50240">
    <property type="entry name" value="TRYPSIN_DOM"/>
    <property type="match status" value="1"/>
</dbReference>
<evidence type="ECO:0000313" key="8">
    <source>
        <dbReference type="Proteomes" id="UP000504629"/>
    </source>
</evidence>
<dbReference type="InterPro" id="IPR050127">
    <property type="entry name" value="Serine_Proteases_S1"/>
</dbReference>
<dbReference type="KEGG" id="bman:114252318"/>
<dbReference type="Proteomes" id="UP000504629">
    <property type="component" value="Unplaced"/>
</dbReference>
<dbReference type="InterPro" id="IPR009003">
    <property type="entry name" value="Peptidase_S1_PA"/>
</dbReference>
<evidence type="ECO:0000256" key="4">
    <source>
        <dbReference type="ARBA" id="ARBA00022801"/>
    </source>
</evidence>
<name>A0A6J2KJV7_BOMMA</name>
<protein>
    <submittedName>
        <fullName evidence="9">Phenoloxidase-activating enzyme-like</fullName>
    </submittedName>
</protein>
<dbReference type="GO" id="GO:0006508">
    <property type="term" value="P:proteolysis"/>
    <property type="evidence" value="ECO:0007669"/>
    <property type="project" value="UniProtKB-KW"/>
</dbReference>
<reference evidence="9" key="1">
    <citation type="submission" date="2025-08" db="UniProtKB">
        <authorList>
            <consortium name="RefSeq"/>
        </authorList>
    </citation>
    <scope>IDENTIFICATION</scope>
    <source>
        <tissue evidence="9">Silk gland</tissue>
    </source>
</reference>
<dbReference type="SUPFAM" id="SSF50494">
    <property type="entry name" value="Trypsin-like serine proteases"/>
    <property type="match status" value="1"/>
</dbReference>
<keyword evidence="8" id="KW-1185">Reference proteome</keyword>
<evidence type="ECO:0000256" key="5">
    <source>
        <dbReference type="ARBA" id="ARBA00022825"/>
    </source>
</evidence>
<organism evidence="8 9">
    <name type="scientific">Bombyx mandarina</name>
    <name type="common">Wild silk moth</name>
    <name type="synonym">Wild silkworm</name>
    <dbReference type="NCBI Taxonomy" id="7092"/>
    <lineage>
        <taxon>Eukaryota</taxon>
        <taxon>Metazoa</taxon>
        <taxon>Ecdysozoa</taxon>
        <taxon>Arthropoda</taxon>
        <taxon>Hexapoda</taxon>
        <taxon>Insecta</taxon>
        <taxon>Pterygota</taxon>
        <taxon>Neoptera</taxon>
        <taxon>Endopterygota</taxon>
        <taxon>Lepidoptera</taxon>
        <taxon>Glossata</taxon>
        <taxon>Ditrysia</taxon>
        <taxon>Bombycoidea</taxon>
        <taxon>Bombycidae</taxon>
        <taxon>Bombycinae</taxon>
        <taxon>Bombyx</taxon>
    </lineage>
</organism>